<dbReference type="InterPro" id="IPR016112">
    <property type="entry name" value="VP_dsDNA_II"/>
</dbReference>
<evidence type="ECO:0000259" key="2">
    <source>
        <dbReference type="Pfam" id="PF16903"/>
    </source>
</evidence>
<dbReference type="Gene3D" id="2.70.9.10">
    <property type="entry name" value="Adenovirus Type 2 Hexon, domain 4"/>
    <property type="match status" value="1"/>
</dbReference>
<feature type="domain" description="Major capsid protein N-terminal" evidence="2">
    <location>
        <begin position="25"/>
        <end position="247"/>
    </location>
</feature>
<protein>
    <recommendedName>
        <fullName evidence="4">Major capsid protein N-terminal domain-containing protein</fullName>
    </recommendedName>
</protein>
<name>A0A6C0FDQ7_9ZZZZ</name>
<dbReference type="SUPFAM" id="SSF49749">
    <property type="entry name" value="Group II dsDNA viruses VP"/>
    <property type="match status" value="2"/>
</dbReference>
<accession>A0A6C0FDQ7</accession>
<dbReference type="EMBL" id="MN738833">
    <property type="protein sequence ID" value="QHT38699.1"/>
    <property type="molecule type" value="Genomic_DNA"/>
</dbReference>
<dbReference type="InterPro" id="IPR031654">
    <property type="entry name" value="Capsid_N"/>
</dbReference>
<sequence length="572" mass="66019">MPGGLMQLKARGNADIILTGNPTKTFFKSTYLKHTDFSLQKFRVDFNGSRTLRLTEESKMTFKIPRHADLLMDAYISVNLPNIWSPIMPPESNNVDPTLNTGLWVPYEFKWIEHLGAMMISNISITCGNYTIQEYSGEYMLSMVQRDFPKEKKDLFYRMIGHLPEYNDPANFGTRVNTYPNAYYTTSENGAEPSIRGRQLLIPLNAWFCLKTTSAIPLISLQYNEMQVHVTFRPIQQLFKIRDVLDSENNYPYVAPNFNQAHMQFYRFLQTPPDVAITDDSYDDTRTLWNADIHLMCTYCFLTEEERRVFSANEQTYLFKQVKEYTFKNVVGTTKVSLDTLGLIPGMMFLFKRSDVFMRNEWSNKSNWPYNYLPYDIRPAPTTTQNQPTNITHPIFRKYPNSSQVESLHIAPGVNVNGDLTGWHITGDYQPENTKHILESLAIMFDGEYRENTLPAPIFNYVEKYARSNGNAEDGLYWYSFALNDSPFIYQPTGAANLTNTKKVELEMTTIVPPLDPYSQTLAICDPESGVFVGVNKPTWRLYDYSFDLTIFQERYNMLHFTGGNCGLTYAT</sequence>
<feature type="domain" description="Major capsid protein C-terminal" evidence="1">
    <location>
        <begin position="306"/>
        <end position="565"/>
    </location>
</feature>
<dbReference type="Pfam" id="PF16903">
    <property type="entry name" value="Capsid_N"/>
    <property type="match status" value="1"/>
</dbReference>
<reference evidence="3" key="1">
    <citation type="journal article" date="2020" name="Nature">
        <title>Giant virus diversity and host interactions through global metagenomics.</title>
        <authorList>
            <person name="Schulz F."/>
            <person name="Roux S."/>
            <person name="Paez-Espino D."/>
            <person name="Jungbluth S."/>
            <person name="Walsh D.A."/>
            <person name="Denef V.J."/>
            <person name="McMahon K.D."/>
            <person name="Konstantinidis K.T."/>
            <person name="Eloe-Fadrosh E.A."/>
            <person name="Kyrpides N.C."/>
            <person name="Woyke T."/>
        </authorList>
    </citation>
    <scope>NUCLEOTIDE SEQUENCE</scope>
    <source>
        <strain evidence="3">GVMAG-S-ERX556106-38</strain>
    </source>
</reference>
<dbReference type="Gene3D" id="2.70.9.20">
    <property type="entry name" value="Major capsid protein Vp54"/>
    <property type="match status" value="1"/>
</dbReference>
<evidence type="ECO:0008006" key="4">
    <source>
        <dbReference type="Google" id="ProtNLM"/>
    </source>
</evidence>
<dbReference type="GO" id="GO:0005198">
    <property type="term" value="F:structural molecule activity"/>
    <property type="evidence" value="ECO:0007669"/>
    <property type="project" value="InterPro"/>
</dbReference>
<dbReference type="Pfam" id="PF04451">
    <property type="entry name" value="Capsid_NCLDV"/>
    <property type="match status" value="1"/>
</dbReference>
<evidence type="ECO:0000313" key="3">
    <source>
        <dbReference type="EMBL" id="QHT38699.1"/>
    </source>
</evidence>
<organism evidence="3">
    <name type="scientific">viral metagenome</name>
    <dbReference type="NCBI Taxonomy" id="1070528"/>
    <lineage>
        <taxon>unclassified sequences</taxon>
        <taxon>metagenomes</taxon>
        <taxon>organismal metagenomes</taxon>
    </lineage>
</organism>
<dbReference type="InterPro" id="IPR007542">
    <property type="entry name" value="MCP_C"/>
</dbReference>
<dbReference type="InterPro" id="IPR038519">
    <property type="entry name" value="MCP_C_sf"/>
</dbReference>
<evidence type="ECO:0000259" key="1">
    <source>
        <dbReference type="Pfam" id="PF04451"/>
    </source>
</evidence>
<proteinExistence type="predicted"/>
<dbReference type="AlphaFoldDB" id="A0A6C0FDQ7"/>